<sequence length="219" mass="24318">MTQFQPETGFTALAQIEAYWEALRGDRLMPRRSEIDPRGIEAALEHAFIVERIAPGVARIRIAGSHLGELMGMEVRGMPLTAFCRAGSRRMLGDLLEEVFQRPAICQLQLVTREEVQAPEARMVLLPLESDLGDVSRIIGGLVSREIPSEPPQRFDIRDHAIRPILPTPRSYPVPAPLATPPPPAPVPLPGFAAPPQTPYRGRERASRPPYLRLVKSDE</sequence>
<dbReference type="RefSeq" id="WP_386372671.1">
    <property type="nucleotide sequence ID" value="NZ_JBHUMP010000004.1"/>
</dbReference>
<dbReference type="Proteomes" id="UP001597474">
    <property type="component" value="Unassembled WGS sequence"/>
</dbReference>
<protein>
    <submittedName>
        <fullName evidence="2">PAS domain-containing protein</fullName>
    </submittedName>
</protein>
<feature type="region of interest" description="Disordered" evidence="1">
    <location>
        <begin position="168"/>
        <end position="219"/>
    </location>
</feature>
<accession>A0ABW5U024</accession>
<organism evidence="2 3">
    <name type="scientific">Sulfitobacter aestuarii</name>
    <dbReference type="NCBI Taxonomy" id="2161676"/>
    <lineage>
        <taxon>Bacteria</taxon>
        <taxon>Pseudomonadati</taxon>
        <taxon>Pseudomonadota</taxon>
        <taxon>Alphaproteobacteria</taxon>
        <taxon>Rhodobacterales</taxon>
        <taxon>Roseobacteraceae</taxon>
        <taxon>Sulfitobacter</taxon>
    </lineage>
</organism>
<name>A0ABW5U024_9RHOB</name>
<gene>
    <name evidence="2" type="ORF">ACFSUD_06610</name>
</gene>
<comment type="caution">
    <text evidence="2">The sequence shown here is derived from an EMBL/GenBank/DDBJ whole genome shotgun (WGS) entry which is preliminary data.</text>
</comment>
<dbReference type="InterPro" id="IPR009922">
    <property type="entry name" value="DUF1457"/>
</dbReference>
<dbReference type="Pfam" id="PF07310">
    <property type="entry name" value="PAS_5"/>
    <property type="match status" value="1"/>
</dbReference>
<evidence type="ECO:0000256" key="1">
    <source>
        <dbReference type="SAM" id="MobiDB-lite"/>
    </source>
</evidence>
<evidence type="ECO:0000313" key="3">
    <source>
        <dbReference type="Proteomes" id="UP001597474"/>
    </source>
</evidence>
<keyword evidence="3" id="KW-1185">Reference proteome</keyword>
<feature type="compositionally biased region" description="Pro residues" evidence="1">
    <location>
        <begin position="168"/>
        <end position="189"/>
    </location>
</feature>
<dbReference type="EMBL" id="JBHUMP010000004">
    <property type="protein sequence ID" value="MFD2739231.1"/>
    <property type="molecule type" value="Genomic_DNA"/>
</dbReference>
<evidence type="ECO:0000313" key="2">
    <source>
        <dbReference type="EMBL" id="MFD2739231.1"/>
    </source>
</evidence>
<reference evidence="3" key="1">
    <citation type="journal article" date="2019" name="Int. J. Syst. Evol. Microbiol.">
        <title>The Global Catalogue of Microorganisms (GCM) 10K type strain sequencing project: providing services to taxonomists for standard genome sequencing and annotation.</title>
        <authorList>
            <consortium name="The Broad Institute Genomics Platform"/>
            <consortium name="The Broad Institute Genome Sequencing Center for Infectious Disease"/>
            <person name="Wu L."/>
            <person name="Ma J."/>
        </authorList>
    </citation>
    <scope>NUCLEOTIDE SEQUENCE [LARGE SCALE GENOMIC DNA]</scope>
    <source>
        <strain evidence="3">TISTR 2562</strain>
    </source>
</reference>
<proteinExistence type="predicted"/>